<name>A0A5C0AWJ4_9BURK</name>
<keyword evidence="1" id="KW-0802">TPR repeat</keyword>
<dbReference type="AlphaFoldDB" id="A0A5C0AWJ4"/>
<evidence type="ECO:0000313" key="3">
    <source>
        <dbReference type="Proteomes" id="UP000325161"/>
    </source>
</evidence>
<dbReference type="KEGG" id="pacr:FXN63_14050"/>
<dbReference type="PROSITE" id="PS50005">
    <property type="entry name" value="TPR"/>
    <property type="match status" value="1"/>
</dbReference>
<dbReference type="InterPro" id="IPR019734">
    <property type="entry name" value="TPR_rpt"/>
</dbReference>
<dbReference type="SUPFAM" id="SSF48452">
    <property type="entry name" value="TPR-like"/>
    <property type="match status" value="1"/>
</dbReference>
<protein>
    <submittedName>
        <fullName evidence="2">Uncharacterized protein</fullName>
    </submittedName>
</protein>
<reference evidence="2 3" key="1">
    <citation type="submission" date="2019-08" db="EMBL/GenBank/DDBJ databases">
        <title>Amphibian skin-associated Pigmentiphaga: genome sequence and occurrence across geography and hosts.</title>
        <authorList>
            <person name="Bletz M.C."/>
            <person name="Bunk B."/>
            <person name="Sproeer C."/>
            <person name="Biwer P."/>
            <person name="Reiter S."/>
            <person name="Rabemananjara F.C.E."/>
            <person name="Schulz S."/>
            <person name="Overmann J."/>
            <person name="Vences M."/>
        </authorList>
    </citation>
    <scope>NUCLEOTIDE SEQUENCE [LARGE SCALE GENOMIC DNA]</scope>
    <source>
        <strain evidence="2 3">Mada1488</strain>
    </source>
</reference>
<evidence type="ECO:0000256" key="1">
    <source>
        <dbReference type="PROSITE-ProRule" id="PRU00339"/>
    </source>
</evidence>
<dbReference type="InterPro" id="IPR011990">
    <property type="entry name" value="TPR-like_helical_dom_sf"/>
</dbReference>
<keyword evidence="3" id="KW-1185">Reference proteome</keyword>
<organism evidence="2 3">
    <name type="scientific">Pigmentiphaga aceris</name>
    <dbReference type="NCBI Taxonomy" id="1940612"/>
    <lineage>
        <taxon>Bacteria</taxon>
        <taxon>Pseudomonadati</taxon>
        <taxon>Pseudomonadota</taxon>
        <taxon>Betaproteobacteria</taxon>
        <taxon>Burkholderiales</taxon>
        <taxon>Alcaligenaceae</taxon>
        <taxon>Pigmentiphaga</taxon>
    </lineage>
</organism>
<dbReference type="Gene3D" id="1.25.40.10">
    <property type="entry name" value="Tetratricopeptide repeat domain"/>
    <property type="match status" value="1"/>
</dbReference>
<sequence length="131" mass="14073">MTNTAEDAFQAALRLDSAGDHAEAARCYALLVEDCEDARVFMAYGYCLQALSRWKASIPQFQRAIALKPAYCEGDTRLALATSLMNAGSKAKAIEQWRLAAAMAPEYPSYGAVQEAANAALAKHAGGGKRR</sequence>
<gene>
    <name evidence="2" type="ORF">FXN63_14050</name>
</gene>
<accession>A0A5C0AWJ4</accession>
<dbReference type="RefSeq" id="WP_148815831.1">
    <property type="nucleotide sequence ID" value="NZ_CP043046.1"/>
</dbReference>
<feature type="repeat" description="TPR" evidence="1">
    <location>
        <begin position="38"/>
        <end position="71"/>
    </location>
</feature>
<proteinExistence type="predicted"/>
<dbReference type="Proteomes" id="UP000325161">
    <property type="component" value="Chromosome"/>
</dbReference>
<evidence type="ECO:0000313" key="2">
    <source>
        <dbReference type="EMBL" id="QEI06832.1"/>
    </source>
</evidence>
<dbReference type="EMBL" id="CP043046">
    <property type="protein sequence ID" value="QEI06832.1"/>
    <property type="molecule type" value="Genomic_DNA"/>
</dbReference>